<evidence type="ECO:0008006" key="4">
    <source>
        <dbReference type="Google" id="ProtNLM"/>
    </source>
</evidence>
<sequence>MNKKMVLCCLLAFILSFLVSFPLYAEDKNWEIRNYQTVRLDDRREIDSTYLTRIEASFYYKIPSDLDIKFELKPFGEAQYKWDQGAWSRNEAGVETGFHVTEYAYIGESFQYAWLDEYKKGTRFRNEDFLRNDTAELESRLEAHIPFVLNSKGYKITVVLIEEYTYSCEEERATLNEIGGRFVIPVFKYLDVALGWRHIDRIHEYDSDQLELTSIIKF</sequence>
<evidence type="ECO:0000313" key="2">
    <source>
        <dbReference type="EMBL" id="PIU41454.1"/>
    </source>
</evidence>
<gene>
    <name evidence="2" type="ORF">COS99_05365</name>
</gene>
<organism evidence="2 3">
    <name type="scientific">Candidatus Aquitaenariimonas noxiae</name>
    <dbReference type="NCBI Taxonomy" id="1974741"/>
    <lineage>
        <taxon>Bacteria</taxon>
        <taxon>Pseudomonadati</taxon>
        <taxon>Candidatus Omnitrophota</taxon>
        <taxon>Candidatus Aquitaenariimonas</taxon>
    </lineage>
</organism>
<protein>
    <recommendedName>
        <fullName evidence="4">DUF2490 domain-containing protein</fullName>
    </recommendedName>
</protein>
<dbReference type="EMBL" id="PEWV01000056">
    <property type="protein sequence ID" value="PIU41454.1"/>
    <property type="molecule type" value="Genomic_DNA"/>
</dbReference>
<feature type="signal peptide" evidence="1">
    <location>
        <begin position="1"/>
        <end position="25"/>
    </location>
</feature>
<evidence type="ECO:0000313" key="3">
    <source>
        <dbReference type="Proteomes" id="UP000230052"/>
    </source>
</evidence>
<evidence type="ECO:0000256" key="1">
    <source>
        <dbReference type="SAM" id="SignalP"/>
    </source>
</evidence>
<keyword evidence="1" id="KW-0732">Signal</keyword>
<proteinExistence type="predicted"/>
<dbReference type="AlphaFoldDB" id="A0A2J0KVU9"/>
<reference evidence="2 3" key="1">
    <citation type="submission" date="2017-09" db="EMBL/GenBank/DDBJ databases">
        <title>Depth-based differentiation of microbial function through sediment-hosted aquifers and enrichment of novel symbionts in the deep terrestrial subsurface.</title>
        <authorList>
            <person name="Probst A.J."/>
            <person name="Ladd B."/>
            <person name="Jarett J.K."/>
            <person name="Geller-Mcgrath D.E."/>
            <person name="Sieber C.M."/>
            <person name="Emerson J.B."/>
            <person name="Anantharaman K."/>
            <person name="Thomas B.C."/>
            <person name="Malmstrom R."/>
            <person name="Stieglmeier M."/>
            <person name="Klingl A."/>
            <person name="Woyke T."/>
            <person name="Ryan C.M."/>
            <person name="Banfield J.F."/>
        </authorList>
    </citation>
    <scope>NUCLEOTIDE SEQUENCE [LARGE SCALE GENOMIC DNA]</scope>
    <source>
        <strain evidence="2">CG07_land_8_20_14_0_80_42_15</strain>
    </source>
</reference>
<feature type="chain" id="PRO_5014420102" description="DUF2490 domain-containing protein" evidence="1">
    <location>
        <begin position="26"/>
        <end position="218"/>
    </location>
</feature>
<comment type="caution">
    <text evidence="2">The sequence shown here is derived from an EMBL/GenBank/DDBJ whole genome shotgun (WGS) entry which is preliminary data.</text>
</comment>
<name>A0A2J0KVU9_9BACT</name>
<dbReference type="Proteomes" id="UP000230052">
    <property type="component" value="Unassembled WGS sequence"/>
</dbReference>
<accession>A0A2J0KVU9</accession>